<comment type="caution">
    <text evidence="2">The sequence shown here is derived from an EMBL/GenBank/DDBJ whole genome shotgun (WGS) entry which is preliminary data.</text>
</comment>
<dbReference type="GO" id="GO:0030436">
    <property type="term" value="P:asexual sporulation"/>
    <property type="evidence" value="ECO:0007669"/>
    <property type="project" value="InterPro"/>
</dbReference>
<feature type="transmembrane region" description="Helical" evidence="1">
    <location>
        <begin position="88"/>
        <end position="109"/>
    </location>
</feature>
<dbReference type="RefSeq" id="WP_159751899.1">
    <property type="nucleotide sequence ID" value="NZ_CASZNZ010000023.1"/>
</dbReference>
<feature type="transmembrane region" description="Helical" evidence="1">
    <location>
        <begin position="34"/>
        <end position="54"/>
    </location>
</feature>
<dbReference type="GO" id="GO:0004190">
    <property type="term" value="F:aspartic-type endopeptidase activity"/>
    <property type="evidence" value="ECO:0007669"/>
    <property type="project" value="InterPro"/>
</dbReference>
<keyword evidence="3" id="KW-1185">Reference proteome</keyword>
<dbReference type="Pfam" id="PF03419">
    <property type="entry name" value="Peptidase_U4"/>
    <property type="match status" value="1"/>
</dbReference>
<keyword evidence="1" id="KW-0472">Membrane</keyword>
<dbReference type="InterPro" id="IPR005081">
    <property type="entry name" value="SpoIIGA"/>
</dbReference>
<feature type="transmembrane region" description="Helical" evidence="1">
    <location>
        <begin position="6"/>
        <end position="25"/>
    </location>
</feature>
<reference evidence="2 3" key="1">
    <citation type="submission" date="2019-12" db="EMBL/GenBank/DDBJ databases">
        <title>Sporaefaciens musculi gen. nov., sp. nov., a novel bacterium isolated from the caecum of an obese mouse.</title>
        <authorList>
            <person name="Rasmussen T.S."/>
            <person name="Streidl T."/>
            <person name="Hitch T.C.A."/>
            <person name="Wortmann E."/>
            <person name="Deptula P."/>
            <person name="Hansen M."/>
            <person name="Nielsen D.S."/>
            <person name="Clavel T."/>
            <person name="Vogensen F.K."/>
        </authorList>
    </citation>
    <scope>NUCLEOTIDE SEQUENCE [LARGE SCALE GENOMIC DNA]</scope>
    <source>
        <strain evidence="2 3">WCA-9-b2</strain>
    </source>
</reference>
<keyword evidence="1" id="KW-0812">Transmembrane</keyword>
<protein>
    <submittedName>
        <fullName evidence="2">Sporulation factor SpoIIGA</fullName>
    </submittedName>
</protein>
<evidence type="ECO:0000256" key="1">
    <source>
        <dbReference type="SAM" id="Phobius"/>
    </source>
</evidence>
<sequence>MHYELYIDVFFLENFAMDFILLAVVRKMLGNNEAYWRVCLGALFGALLTCLAVALPVPYASVKLILLHGLANIVMVKTGLKTQGFKELFRAWILLYISGFLLGGVFGFLKQYVRLGSLFLALAVASYYIVSGIWSLVVYLGRQSRYRCQVVLQVGAKRVIVQALIDTGNCLKDDITGKPVSIIDKNVIKKLWGENDIAGIRYISYHSIGKAEGVMPLVTLDGMYVCRKEKEWIEKPLAAICEGDLTADRYEMILNPDVLIGGIDYGNKSCSTASI</sequence>
<organism evidence="2 3">
    <name type="scientific">Sporofaciens musculi</name>
    <dbReference type="NCBI Taxonomy" id="2681861"/>
    <lineage>
        <taxon>Bacteria</taxon>
        <taxon>Bacillati</taxon>
        <taxon>Bacillota</taxon>
        <taxon>Clostridia</taxon>
        <taxon>Lachnospirales</taxon>
        <taxon>Lachnospiraceae</taxon>
        <taxon>Sporofaciens</taxon>
    </lineage>
</organism>
<proteinExistence type="predicted"/>
<gene>
    <name evidence="2" type="ORF">GN277_16080</name>
</gene>
<dbReference type="Proteomes" id="UP000460412">
    <property type="component" value="Unassembled WGS sequence"/>
</dbReference>
<dbReference type="GO" id="GO:0006508">
    <property type="term" value="P:proteolysis"/>
    <property type="evidence" value="ECO:0007669"/>
    <property type="project" value="InterPro"/>
</dbReference>
<dbReference type="EMBL" id="WUQX01000001">
    <property type="protein sequence ID" value="MXP76849.1"/>
    <property type="molecule type" value="Genomic_DNA"/>
</dbReference>
<name>A0A7X3MI59_9FIRM</name>
<feature type="transmembrane region" description="Helical" evidence="1">
    <location>
        <begin position="115"/>
        <end position="140"/>
    </location>
</feature>
<accession>A0A7X3MI59</accession>
<evidence type="ECO:0000313" key="2">
    <source>
        <dbReference type="EMBL" id="MXP76849.1"/>
    </source>
</evidence>
<keyword evidence="1" id="KW-1133">Transmembrane helix</keyword>
<dbReference type="AlphaFoldDB" id="A0A7X3MI59"/>
<evidence type="ECO:0000313" key="3">
    <source>
        <dbReference type="Proteomes" id="UP000460412"/>
    </source>
</evidence>